<name>A0A3M7QWD6_BRAPC</name>
<evidence type="ECO:0000256" key="1">
    <source>
        <dbReference type="SAM" id="Phobius"/>
    </source>
</evidence>
<accession>A0A3M7QWD6</accession>
<keyword evidence="1" id="KW-1133">Transmembrane helix</keyword>
<proteinExistence type="predicted"/>
<evidence type="ECO:0000313" key="2">
    <source>
        <dbReference type="EMBL" id="RNA15431.1"/>
    </source>
</evidence>
<dbReference type="AlphaFoldDB" id="A0A3M7QWD6"/>
<reference evidence="2 3" key="1">
    <citation type="journal article" date="2018" name="Sci. Rep.">
        <title>Genomic signatures of local adaptation to the degree of environmental predictability in rotifers.</title>
        <authorList>
            <person name="Franch-Gras L."/>
            <person name="Hahn C."/>
            <person name="Garcia-Roger E.M."/>
            <person name="Carmona M.J."/>
            <person name="Serra M."/>
            <person name="Gomez A."/>
        </authorList>
    </citation>
    <scope>NUCLEOTIDE SEQUENCE [LARGE SCALE GENOMIC DNA]</scope>
    <source>
        <strain evidence="2">HYR1</strain>
    </source>
</reference>
<keyword evidence="1" id="KW-0812">Transmembrane</keyword>
<dbReference type="EMBL" id="REGN01004948">
    <property type="protein sequence ID" value="RNA15431.1"/>
    <property type="molecule type" value="Genomic_DNA"/>
</dbReference>
<dbReference type="Proteomes" id="UP000276133">
    <property type="component" value="Unassembled WGS sequence"/>
</dbReference>
<keyword evidence="3" id="KW-1185">Reference proteome</keyword>
<organism evidence="2 3">
    <name type="scientific">Brachionus plicatilis</name>
    <name type="common">Marine rotifer</name>
    <name type="synonym">Brachionus muelleri</name>
    <dbReference type="NCBI Taxonomy" id="10195"/>
    <lineage>
        <taxon>Eukaryota</taxon>
        <taxon>Metazoa</taxon>
        <taxon>Spiralia</taxon>
        <taxon>Gnathifera</taxon>
        <taxon>Rotifera</taxon>
        <taxon>Eurotatoria</taxon>
        <taxon>Monogononta</taxon>
        <taxon>Pseudotrocha</taxon>
        <taxon>Ploima</taxon>
        <taxon>Brachionidae</taxon>
        <taxon>Brachionus</taxon>
    </lineage>
</organism>
<sequence>MRIPLFNNSDWLWIAFFGLFTNLSFINNGFFQIKYNYVCHVLLKFFKIAIDFAVLNALEVGVD</sequence>
<keyword evidence="1" id="KW-0472">Membrane</keyword>
<feature type="transmembrane region" description="Helical" evidence="1">
    <location>
        <begin position="12"/>
        <end position="30"/>
    </location>
</feature>
<comment type="caution">
    <text evidence="2">The sequence shown here is derived from an EMBL/GenBank/DDBJ whole genome shotgun (WGS) entry which is preliminary data.</text>
</comment>
<evidence type="ECO:0000313" key="3">
    <source>
        <dbReference type="Proteomes" id="UP000276133"/>
    </source>
</evidence>
<protein>
    <submittedName>
        <fullName evidence="2">Uncharacterized protein</fullName>
    </submittedName>
</protein>
<gene>
    <name evidence="2" type="ORF">BpHYR1_047070</name>
</gene>